<keyword evidence="3" id="KW-1185">Reference proteome</keyword>
<evidence type="ECO:0000313" key="2">
    <source>
        <dbReference type="EMBL" id="GEM37390.1"/>
    </source>
</evidence>
<dbReference type="RefSeq" id="WP_147129533.1">
    <property type="nucleotide sequence ID" value="NZ_BJXA01000009.1"/>
</dbReference>
<evidence type="ECO:0008006" key="4">
    <source>
        <dbReference type="Google" id="ProtNLM"/>
    </source>
</evidence>
<organism evidence="2 3">
    <name type="scientific">Nocardia ninae NBRC 108245</name>
    <dbReference type="NCBI Taxonomy" id="1210091"/>
    <lineage>
        <taxon>Bacteria</taxon>
        <taxon>Bacillati</taxon>
        <taxon>Actinomycetota</taxon>
        <taxon>Actinomycetes</taxon>
        <taxon>Mycobacteriales</taxon>
        <taxon>Nocardiaceae</taxon>
        <taxon>Nocardia</taxon>
    </lineage>
</organism>
<sequence>MASKKTTAPKLSRWAQLKAEAKKNYTPAEPYEFDAVDPPVLITAPDSLERSLALASLLDSAGTVAVRDLESMIAALVGREAFPVVWDAIRDEPVEVTMALVEDINQHFDDDAPDESAAELPGGEQDS</sequence>
<feature type="region of interest" description="Disordered" evidence="1">
    <location>
        <begin position="106"/>
        <end position="127"/>
    </location>
</feature>
<gene>
    <name evidence="2" type="ORF">NN4_19090</name>
</gene>
<evidence type="ECO:0000313" key="3">
    <source>
        <dbReference type="Proteomes" id="UP000321424"/>
    </source>
</evidence>
<dbReference type="EMBL" id="BJXA01000009">
    <property type="protein sequence ID" value="GEM37390.1"/>
    <property type="molecule type" value="Genomic_DNA"/>
</dbReference>
<name>A0A511M9S4_9NOCA</name>
<reference evidence="2 3" key="1">
    <citation type="submission" date="2019-07" db="EMBL/GenBank/DDBJ databases">
        <title>Whole genome shotgun sequence of Nocardia ninae NBRC 108245.</title>
        <authorList>
            <person name="Hosoyama A."/>
            <person name="Uohara A."/>
            <person name="Ohji S."/>
            <person name="Ichikawa N."/>
        </authorList>
    </citation>
    <scope>NUCLEOTIDE SEQUENCE [LARGE SCALE GENOMIC DNA]</scope>
    <source>
        <strain evidence="2 3">NBRC 108245</strain>
    </source>
</reference>
<protein>
    <recommendedName>
        <fullName evidence="4">Tail assembly chaperone</fullName>
    </recommendedName>
</protein>
<proteinExistence type="predicted"/>
<dbReference type="Proteomes" id="UP000321424">
    <property type="component" value="Unassembled WGS sequence"/>
</dbReference>
<dbReference type="OrthoDB" id="4570572at2"/>
<dbReference type="AlphaFoldDB" id="A0A511M9S4"/>
<evidence type="ECO:0000256" key="1">
    <source>
        <dbReference type="SAM" id="MobiDB-lite"/>
    </source>
</evidence>
<comment type="caution">
    <text evidence="2">The sequence shown here is derived from an EMBL/GenBank/DDBJ whole genome shotgun (WGS) entry which is preliminary data.</text>
</comment>
<accession>A0A511M9S4</accession>